<evidence type="ECO:0000259" key="12">
    <source>
        <dbReference type="Pfam" id="PF08345"/>
    </source>
</evidence>
<dbReference type="Pfam" id="PF08345">
    <property type="entry name" value="YscJ_FliF_C"/>
    <property type="match status" value="1"/>
</dbReference>
<keyword evidence="7 10" id="KW-0472">Membrane</keyword>
<feature type="domain" description="Flagellar M-ring C-terminal" evidence="12">
    <location>
        <begin position="253"/>
        <end position="409"/>
    </location>
</feature>
<dbReference type="Proteomes" id="UP000029622">
    <property type="component" value="Unassembled WGS sequence"/>
</dbReference>
<comment type="subcellular location">
    <subcellularLocation>
        <location evidence="1 9">Bacterial flagellum basal body</location>
    </subcellularLocation>
    <subcellularLocation>
        <location evidence="2">Cell membrane</location>
        <topology evidence="2">Multi-pass membrane protein</topology>
    </subcellularLocation>
</comment>
<reference evidence="13 14" key="1">
    <citation type="submission" date="2013-12" db="EMBL/GenBank/DDBJ databases">
        <title>Draft genome sequence of Caloranaerobacter sp. H53214.</title>
        <authorList>
            <person name="Jiang L.J."/>
            <person name="Shao Z.Z."/>
            <person name="Long M.N."/>
        </authorList>
    </citation>
    <scope>NUCLEOTIDE SEQUENCE [LARGE SCALE GENOMIC DNA]</scope>
    <source>
        <strain evidence="13 14">H53214</strain>
    </source>
</reference>
<dbReference type="InterPro" id="IPR006182">
    <property type="entry name" value="FliF_N_dom"/>
</dbReference>
<evidence type="ECO:0000256" key="3">
    <source>
        <dbReference type="ARBA" id="ARBA00007971"/>
    </source>
</evidence>
<dbReference type="GO" id="GO:0071973">
    <property type="term" value="P:bacterial-type flagellum-dependent cell motility"/>
    <property type="evidence" value="ECO:0007669"/>
    <property type="project" value="InterPro"/>
</dbReference>
<evidence type="ECO:0000256" key="8">
    <source>
        <dbReference type="ARBA" id="ARBA00023143"/>
    </source>
</evidence>
<dbReference type="PANTHER" id="PTHR30046:SF0">
    <property type="entry name" value="FLAGELLAR M-RING PROTEIN"/>
    <property type="match status" value="1"/>
</dbReference>
<evidence type="ECO:0000256" key="5">
    <source>
        <dbReference type="ARBA" id="ARBA00022692"/>
    </source>
</evidence>
<dbReference type="PANTHER" id="PTHR30046">
    <property type="entry name" value="FLAGELLAR M-RING PROTEIN"/>
    <property type="match status" value="1"/>
</dbReference>
<dbReference type="EMBL" id="AZTB01000015">
    <property type="protein sequence ID" value="KGG80759.1"/>
    <property type="molecule type" value="Genomic_DNA"/>
</dbReference>
<evidence type="ECO:0000313" key="14">
    <source>
        <dbReference type="Proteomes" id="UP000029622"/>
    </source>
</evidence>
<evidence type="ECO:0000256" key="4">
    <source>
        <dbReference type="ARBA" id="ARBA00022475"/>
    </source>
</evidence>
<evidence type="ECO:0000256" key="6">
    <source>
        <dbReference type="ARBA" id="ARBA00022989"/>
    </source>
</evidence>
<dbReference type="GO" id="GO:0003774">
    <property type="term" value="F:cytoskeletal motor activity"/>
    <property type="evidence" value="ECO:0007669"/>
    <property type="project" value="InterPro"/>
</dbReference>
<dbReference type="InterPro" id="IPR000067">
    <property type="entry name" value="FlgMring_FliF"/>
</dbReference>
<evidence type="ECO:0000256" key="10">
    <source>
        <dbReference type="SAM" id="Phobius"/>
    </source>
</evidence>
<comment type="function">
    <text evidence="9">The M ring may be actively involved in energy transduction.</text>
</comment>
<keyword evidence="8 9" id="KW-0975">Bacterial flagellum</keyword>
<name>A0A096CW19_9FIRM</name>
<keyword evidence="5 10" id="KW-0812">Transmembrane</keyword>
<dbReference type="InterPro" id="IPR045851">
    <property type="entry name" value="AMP-bd_C_sf"/>
</dbReference>
<dbReference type="NCBIfam" id="TIGR00206">
    <property type="entry name" value="fliF"/>
    <property type="match status" value="1"/>
</dbReference>
<evidence type="ECO:0000313" key="13">
    <source>
        <dbReference type="EMBL" id="KGG80759.1"/>
    </source>
</evidence>
<dbReference type="InterPro" id="IPR013556">
    <property type="entry name" value="Flag_M-ring_C"/>
</dbReference>
<dbReference type="GO" id="GO:0005886">
    <property type="term" value="C:plasma membrane"/>
    <property type="evidence" value="ECO:0007669"/>
    <property type="project" value="UniProtKB-SubCell"/>
</dbReference>
<dbReference type="Gene3D" id="3.30.300.30">
    <property type="match status" value="1"/>
</dbReference>
<dbReference type="RefSeq" id="WP_035162812.1">
    <property type="nucleotide sequence ID" value="NZ_AZTB01000015.1"/>
</dbReference>
<evidence type="ECO:0000259" key="11">
    <source>
        <dbReference type="Pfam" id="PF01514"/>
    </source>
</evidence>
<dbReference type="AlphaFoldDB" id="A0A096CW19"/>
<gene>
    <name evidence="13" type="ORF">Y919_04395</name>
</gene>
<organism evidence="13 14">
    <name type="scientific">Caloranaerobacter azorensis H53214</name>
    <dbReference type="NCBI Taxonomy" id="1156417"/>
    <lineage>
        <taxon>Bacteria</taxon>
        <taxon>Bacillati</taxon>
        <taxon>Bacillota</taxon>
        <taxon>Tissierellia</taxon>
        <taxon>Tissierellales</taxon>
        <taxon>Thermohalobacteraceae</taxon>
        <taxon>Caloranaerobacter</taxon>
    </lineage>
</organism>
<dbReference type="Pfam" id="PF01514">
    <property type="entry name" value="YscJ_FliF"/>
    <property type="match status" value="1"/>
</dbReference>
<proteinExistence type="inferred from homology"/>
<evidence type="ECO:0000256" key="1">
    <source>
        <dbReference type="ARBA" id="ARBA00004117"/>
    </source>
</evidence>
<keyword evidence="6 10" id="KW-1133">Transmembrane helix</keyword>
<comment type="similarity">
    <text evidence="3 9">Belongs to the FliF family.</text>
</comment>
<feature type="transmembrane region" description="Helical" evidence="10">
    <location>
        <begin position="432"/>
        <end position="453"/>
    </location>
</feature>
<evidence type="ECO:0000256" key="7">
    <source>
        <dbReference type="ARBA" id="ARBA00023136"/>
    </source>
</evidence>
<evidence type="ECO:0000256" key="9">
    <source>
        <dbReference type="PIRNR" id="PIRNR004862"/>
    </source>
</evidence>
<protein>
    <recommendedName>
        <fullName evidence="9">Flagellar M-ring protein</fullName>
    </recommendedName>
</protein>
<feature type="domain" description="Flagellar M-ring N-terminal" evidence="11">
    <location>
        <begin position="46"/>
        <end position="221"/>
    </location>
</feature>
<dbReference type="STRING" id="1156417.Y919_04395"/>
<dbReference type="InterPro" id="IPR043427">
    <property type="entry name" value="YscJ/FliF"/>
</dbReference>
<dbReference type="PRINTS" id="PR01009">
    <property type="entry name" value="FLGMRINGFLIF"/>
</dbReference>
<comment type="caution">
    <text evidence="13">The sequence shown here is derived from an EMBL/GenBank/DDBJ whole genome shotgun (WGS) entry which is preliminary data.</text>
</comment>
<dbReference type="GO" id="GO:0009431">
    <property type="term" value="C:bacterial-type flagellum basal body, MS ring"/>
    <property type="evidence" value="ECO:0007669"/>
    <property type="project" value="InterPro"/>
</dbReference>
<keyword evidence="4" id="KW-1003">Cell membrane</keyword>
<dbReference type="PIRSF" id="PIRSF004862">
    <property type="entry name" value="FliF"/>
    <property type="match status" value="1"/>
</dbReference>
<evidence type="ECO:0000256" key="2">
    <source>
        <dbReference type="ARBA" id="ARBA00004651"/>
    </source>
</evidence>
<sequence>MSETINKMRKQLNDFWSELDKTKKIKLTVSAFLIIISVSLITYYLTRTEYEVLYKNLSLKDAGLITDKLNEMGIKWKNADEGTTILVPKGYKNKVKIQLATEGLPKDGYSFLDALNDNSWTMTDYEKRQRLEYALENELASTITEIDGIEGAKVYLDIPDENSFVLKQSEEATASVFIKLSRGHHLSKDKVLAIRNLVAGAVKEIKLENVSIIDDTGNLLTADENIEKYNYNEQLDIQWNIQRRIDNSIKRFLETMFGYGNVDVRSSVKMNFDSEVTKVVQFQPPVDGSDEGVIRSMEQLEENMINGPEGGVPGVDSNSDNIVNYTQADKNNSKFYRASKTINYELNEINKQIEKAPGSIESITVAILINEDAIADGELSAEEKKEIVKLIYAATGLDTKQVQVNTAKFNKSLPTNSIDYVTNNADSKNNNLILILSIAFVALAGIFGTIYYYRRKNEKYDINDVLEQKSTQFEQVQDIDLISNEKSEIKNQIEKFIDKKPDAVAQLLRTWLNED</sequence>
<accession>A0A096CW19</accession>
<feature type="transmembrane region" description="Helical" evidence="10">
    <location>
        <begin position="27"/>
        <end position="46"/>
    </location>
</feature>